<reference evidence="1" key="1">
    <citation type="journal article" date="2021" name="Nat. Commun.">
        <title>Genetic determinants of endophytism in the Arabidopsis root mycobiome.</title>
        <authorList>
            <person name="Mesny F."/>
            <person name="Miyauchi S."/>
            <person name="Thiergart T."/>
            <person name="Pickel B."/>
            <person name="Atanasova L."/>
            <person name="Karlsson M."/>
            <person name="Huettel B."/>
            <person name="Barry K.W."/>
            <person name="Haridas S."/>
            <person name="Chen C."/>
            <person name="Bauer D."/>
            <person name="Andreopoulos W."/>
            <person name="Pangilinan J."/>
            <person name="LaButti K."/>
            <person name="Riley R."/>
            <person name="Lipzen A."/>
            <person name="Clum A."/>
            <person name="Drula E."/>
            <person name="Henrissat B."/>
            <person name="Kohler A."/>
            <person name="Grigoriev I.V."/>
            <person name="Martin F.M."/>
            <person name="Hacquard S."/>
        </authorList>
    </citation>
    <scope>NUCLEOTIDE SEQUENCE</scope>
    <source>
        <strain evidence="1">MPI-CAGE-CH-0230</strain>
    </source>
</reference>
<dbReference type="GeneID" id="70177949"/>
<evidence type="ECO:0000313" key="1">
    <source>
        <dbReference type="EMBL" id="KAH7027776.1"/>
    </source>
</evidence>
<accession>A0A9P9BNI7</accession>
<dbReference type="AlphaFoldDB" id="A0A9P9BNI7"/>
<organism evidence="1 2">
    <name type="scientific">Microdochium trichocladiopsis</name>
    <dbReference type="NCBI Taxonomy" id="1682393"/>
    <lineage>
        <taxon>Eukaryota</taxon>
        <taxon>Fungi</taxon>
        <taxon>Dikarya</taxon>
        <taxon>Ascomycota</taxon>
        <taxon>Pezizomycotina</taxon>
        <taxon>Sordariomycetes</taxon>
        <taxon>Xylariomycetidae</taxon>
        <taxon>Xylariales</taxon>
        <taxon>Microdochiaceae</taxon>
        <taxon>Microdochium</taxon>
    </lineage>
</organism>
<evidence type="ECO:0000313" key="2">
    <source>
        <dbReference type="Proteomes" id="UP000756346"/>
    </source>
</evidence>
<name>A0A9P9BNI7_9PEZI</name>
<gene>
    <name evidence="1" type="ORF">B0I36DRAFT_143281</name>
</gene>
<comment type="caution">
    <text evidence="1">The sequence shown here is derived from an EMBL/GenBank/DDBJ whole genome shotgun (WGS) entry which is preliminary data.</text>
</comment>
<sequence length="174" mass="18423">MLPCSASYPTSAALTVNQNQERSRMQVLSSGRHVPIRPSLDPVAYARALSRNGKQARVPATRRHDLLCVVHHHCIKAPAERLVSSPWGVASRNISANAHPSVASASASAATRLASKAHGKSSDAFVVVRCWAADSVPCTSRSSGPLMSQGCDFLVEQNALDQPIVVSGILCQAC</sequence>
<protein>
    <submittedName>
        <fullName evidence="1">Uncharacterized protein</fullName>
    </submittedName>
</protein>
<proteinExistence type="predicted"/>
<dbReference type="EMBL" id="JAGTJQ010000007">
    <property type="protein sequence ID" value="KAH7027776.1"/>
    <property type="molecule type" value="Genomic_DNA"/>
</dbReference>
<dbReference type="Proteomes" id="UP000756346">
    <property type="component" value="Unassembled WGS sequence"/>
</dbReference>
<keyword evidence="2" id="KW-1185">Reference proteome</keyword>
<dbReference type="RefSeq" id="XP_046010575.1">
    <property type="nucleotide sequence ID" value="XM_046148403.1"/>
</dbReference>